<keyword evidence="1" id="KW-0732">Signal</keyword>
<protein>
    <submittedName>
        <fullName evidence="2">Putative secreted protein</fullName>
    </submittedName>
</protein>
<proteinExistence type="predicted"/>
<feature type="chain" id="PRO_5025558939" evidence="1">
    <location>
        <begin position="20"/>
        <end position="87"/>
    </location>
</feature>
<feature type="signal peptide" evidence="1">
    <location>
        <begin position="1"/>
        <end position="19"/>
    </location>
</feature>
<evidence type="ECO:0000313" key="2">
    <source>
        <dbReference type="EMBL" id="MXU85731.1"/>
    </source>
</evidence>
<evidence type="ECO:0000256" key="1">
    <source>
        <dbReference type="SAM" id="SignalP"/>
    </source>
</evidence>
<accession>A0A6B0U5U7</accession>
<organism evidence="2">
    <name type="scientific">Ixodes ricinus</name>
    <name type="common">Common tick</name>
    <name type="synonym">Acarus ricinus</name>
    <dbReference type="NCBI Taxonomy" id="34613"/>
    <lineage>
        <taxon>Eukaryota</taxon>
        <taxon>Metazoa</taxon>
        <taxon>Ecdysozoa</taxon>
        <taxon>Arthropoda</taxon>
        <taxon>Chelicerata</taxon>
        <taxon>Arachnida</taxon>
        <taxon>Acari</taxon>
        <taxon>Parasitiformes</taxon>
        <taxon>Ixodida</taxon>
        <taxon>Ixodoidea</taxon>
        <taxon>Ixodidae</taxon>
        <taxon>Ixodinae</taxon>
        <taxon>Ixodes</taxon>
    </lineage>
</organism>
<dbReference type="EMBL" id="GIFC01003648">
    <property type="protein sequence ID" value="MXU85731.1"/>
    <property type="molecule type" value="Transcribed_RNA"/>
</dbReference>
<name>A0A6B0U5U7_IXORI</name>
<reference evidence="2" key="1">
    <citation type="submission" date="2019-12" db="EMBL/GenBank/DDBJ databases">
        <title>An insight into the sialome of adult female Ixodes ricinus ticks feeding for 6 days.</title>
        <authorList>
            <person name="Perner J."/>
            <person name="Ribeiro J.M.C."/>
        </authorList>
    </citation>
    <scope>NUCLEOTIDE SEQUENCE</scope>
    <source>
        <strain evidence="2">Semi-engorged</strain>
        <tissue evidence="2">Salivary glands</tissue>
    </source>
</reference>
<sequence>MQHVATLIMLRCLMQGVDALVVRPKHNTDRPTHTQTQAGVSSCDGWRSQNVSWLPEHVLFVFRAGSERHPLPDVPRAFYRVPELDSV</sequence>
<dbReference type="AlphaFoldDB" id="A0A6B0U5U7"/>